<dbReference type="InterPro" id="IPR008844">
    <property type="entry name" value="Spore_GerAC-like"/>
</dbReference>
<dbReference type="RefSeq" id="WP_282907940.1">
    <property type="nucleotide sequence ID" value="NZ_JAGRPV010000001.1"/>
</dbReference>
<keyword evidence="5" id="KW-0472">Membrane</keyword>
<keyword evidence="11" id="KW-1185">Reference proteome</keyword>
<organism evidence="10 11">
    <name type="scientific">Cohnella hashimotonis</name>
    <dbReference type="NCBI Taxonomy" id="2826895"/>
    <lineage>
        <taxon>Bacteria</taxon>
        <taxon>Bacillati</taxon>
        <taxon>Bacillota</taxon>
        <taxon>Bacilli</taxon>
        <taxon>Bacillales</taxon>
        <taxon>Paenibacillaceae</taxon>
        <taxon>Cohnella</taxon>
    </lineage>
</organism>
<dbReference type="Pfam" id="PF25198">
    <property type="entry name" value="Spore_GerAC_N"/>
    <property type="match status" value="1"/>
</dbReference>
<dbReference type="InterPro" id="IPR046953">
    <property type="entry name" value="Spore_GerAC-like_C"/>
</dbReference>
<evidence type="ECO:0000256" key="3">
    <source>
        <dbReference type="ARBA" id="ARBA00022544"/>
    </source>
</evidence>
<evidence type="ECO:0000256" key="6">
    <source>
        <dbReference type="ARBA" id="ARBA00023139"/>
    </source>
</evidence>
<comment type="caution">
    <text evidence="10">The sequence shown here is derived from an EMBL/GenBank/DDBJ whole genome shotgun (WGS) entry which is preliminary data.</text>
</comment>
<evidence type="ECO:0000256" key="4">
    <source>
        <dbReference type="ARBA" id="ARBA00022729"/>
    </source>
</evidence>
<evidence type="ECO:0000259" key="9">
    <source>
        <dbReference type="Pfam" id="PF25198"/>
    </source>
</evidence>
<dbReference type="PANTHER" id="PTHR35789">
    <property type="entry name" value="SPORE GERMINATION PROTEIN B3"/>
    <property type="match status" value="1"/>
</dbReference>
<dbReference type="PANTHER" id="PTHR35789:SF1">
    <property type="entry name" value="SPORE GERMINATION PROTEIN B3"/>
    <property type="match status" value="1"/>
</dbReference>
<sequence>MKMRLARLTLFALIVAGTTALTGCWDIKDINHRALPIVMGVKQTGQSYKVLLLVPDTRDTETSAKIISESGNTINEILDKINKNMENKVDLLHLKVIVFERSVAEKGLGQSIESFMRSRDIPNKTFCAISVGMLEPLFEKLSTASKIGGMEVYDFFEKNAGWSPEVVQTRIWEVFRSMDSYTRDVVIPTIRPGRTTTIESTGAAVIKNGKMVGTIDSEKALLYNLFKGAGTQGKIEVMHHATVKIEADRLTNSSKLHEGQATLSSLLHLKVTVLETVGDPSESEIKREIDDQLSARFQTMLRDAQSKEADFLGLGQLFRDKLSRDDLQAWRSKYYPFMKIHFKVHVIIQDEGLLKSKS</sequence>
<evidence type="ECO:0000313" key="11">
    <source>
        <dbReference type="Proteomes" id="UP001161691"/>
    </source>
</evidence>
<evidence type="ECO:0000256" key="7">
    <source>
        <dbReference type="ARBA" id="ARBA00023288"/>
    </source>
</evidence>
<feature type="domain" description="Spore germination protein N-terminal" evidence="9">
    <location>
        <begin position="26"/>
        <end position="191"/>
    </location>
</feature>
<keyword evidence="3" id="KW-0309">Germination</keyword>
<reference evidence="10" key="1">
    <citation type="submission" date="2023-04" db="EMBL/GenBank/DDBJ databases">
        <title>Comparative genomic analysis of Cohnella hashimotonis sp. nov., isolated from the International Space Station.</title>
        <authorList>
            <person name="Venkateswaran K."/>
            <person name="Simpson A."/>
        </authorList>
    </citation>
    <scope>NUCLEOTIDE SEQUENCE</scope>
    <source>
        <strain evidence="10">F6_2S_P_1</strain>
    </source>
</reference>
<accession>A0ABT6TDS5</accession>
<dbReference type="NCBIfam" id="TIGR02887">
    <property type="entry name" value="spore_ger_x_C"/>
    <property type="match status" value="1"/>
</dbReference>
<dbReference type="Proteomes" id="UP001161691">
    <property type="component" value="Unassembled WGS sequence"/>
</dbReference>
<protein>
    <submittedName>
        <fullName evidence="10">Ger(X)C family spore germination protein</fullName>
    </submittedName>
</protein>
<comment type="similarity">
    <text evidence="2">Belongs to the GerABKC lipoprotein family.</text>
</comment>
<dbReference type="InterPro" id="IPR038501">
    <property type="entry name" value="Spore_GerAC_C_sf"/>
</dbReference>
<feature type="domain" description="Spore germination GerAC-like C-terminal" evidence="8">
    <location>
        <begin position="201"/>
        <end position="352"/>
    </location>
</feature>
<dbReference type="Pfam" id="PF05504">
    <property type="entry name" value="Spore_GerAC"/>
    <property type="match status" value="1"/>
</dbReference>
<evidence type="ECO:0000259" key="8">
    <source>
        <dbReference type="Pfam" id="PF05504"/>
    </source>
</evidence>
<proteinExistence type="inferred from homology"/>
<evidence type="ECO:0000256" key="2">
    <source>
        <dbReference type="ARBA" id="ARBA00007886"/>
    </source>
</evidence>
<keyword evidence="7" id="KW-0449">Lipoprotein</keyword>
<dbReference type="EMBL" id="JAGRPV010000001">
    <property type="protein sequence ID" value="MDI4644976.1"/>
    <property type="molecule type" value="Genomic_DNA"/>
</dbReference>
<dbReference type="InterPro" id="IPR057336">
    <property type="entry name" value="GerAC_N"/>
</dbReference>
<evidence type="ECO:0000256" key="5">
    <source>
        <dbReference type="ARBA" id="ARBA00023136"/>
    </source>
</evidence>
<evidence type="ECO:0000313" key="10">
    <source>
        <dbReference type="EMBL" id="MDI4644976.1"/>
    </source>
</evidence>
<dbReference type="PROSITE" id="PS51257">
    <property type="entry name" value="PROKAR_LIPOPROTEIN"/>
    <property type="match status" value="1"/>
</dbReference>
<name>A0ABT6TDS5_9BACL</name>
<keyword evidence="4" id="KW-0732">Signal</keyword>
<gene>
    <name evidence="10" type="ORF">KB449_08395</name>
</gene>
<evidence type="ECO:0000256" key="1">
    <source>
        <dbReference type="ARBA" id="ARBA00004635"/>
    </source>
</evidence>
<comment type="subcellular location">
    <subcellularLocation>
        <location evidence="1">Membrane</location>
        <topology evidence="1">Lipid-anchor</topology>
    </subcellularLocation>
</comment>
<keyword evidence="6" id="KW-0564">Palmitate</keyword>
<dbReference type="Gene3D" id="3.30.300.210">
    <property type="entry name" value="Nutrient germinant receptor protein C, domain 3"/>
    <property type="match status" value="1"/>
</dbReference>